<dbReference type="AlphaFoldDB" id="A0A1A8RXK1"/>
<reference evidence="1" key="2">
    <citation type="submission" date="2016-06" db="EMBL/GenBank/DDBJ databases">
        <title>The genome of a short-lived fish provides insights into sex chromosome evolution and the genetic control of aging.</title>
        <authorList>
            <person name="Reichwald K."/>
            <person name="Felder M."/>
            <person name="Petzold A."/>
            <person name="Koch P."/>
            <person name="Groth M."/>
            <person name="Platzer M."/>
        </authorList>
    </citation>
    <scope>NUCLEOTIDE SEQUENCE</scope>
    <source>
        <tissue evidence="1">Brain</tissue>
    </source>
</reference>
<evidence type="ECO:0000313" key="1">
    <source>
        <dbReference type="EMBL" id="SBS10039.1"/>
    </source>
</evidence>
<organism evidence="1">
    <name type="scientific">Nothobranchius rachovii</name>
    <name type="common">bluefin notho</name>
    <dbReference type="NCBI Taxonomy" id="451742"/>
    <lineage>
        <taxon>Eukaryota</taxon>
        <taxon>Metazoa</taxon>
        <taxon>Chordata</taxon>
        <taxon>Craniata</taxon>
        <taxon>Vertebrata</taxon>
        <taxon>Euteleostomi</taxon>
        <taxon>Actinopterygii</taxon>
        <taxon>Neopterygii</taxon>
        <taxon>Teleostei</taxon>
        <taxon>Neoteleostei</taxon>
        <taxon>Acanthomorphata</taxon>
        <taxon>Ovalentaria</taxon>
        <taxon>Atherinomorphae</taxon>
        <taxon>Cyprinodontiformes</taxon>
        <taxon>Nothobranchiidae</taxon>
        <taxon>Nothobranchius</taxon>
    </lineage>
</organism>
<gene>
    <name evidence="1" type="primary">BX547930.1</name>
</gene>
<sequence length="37" mass="4188">KAENMATQHHDPNPPKQCWCVPCPQRQAGQAKQKIDC</sequence>
<proteinExistence type="predicted"/>
<reference evidence="1" key="1">
    <citation type="submission" date="2016-05" db="EMBL/GenBank/DDBJ databases">
        <authorList>
            <person name="Lavstsen T."/>
            <person name="Jespersen J.S."/>
        </authorList>
    </citation>
    <scope>NUCLEOTIDE SEQUENCE</scope>
    <source>
        <tissue evidence="1">Brain</tissue>
    </source>
</reference>
<protein>
    <submittedName>
        <fullName evidence="1">Uncharacterized protein</fullName>
    </submittedName>
</protein>
<feature type="non-terminal residue" evidence="1">
    <location>
        <position position="37"/>
    </location>
</feature>
<name>A0A1A8RXK1_9TELE</name>
<dbReference type="EMBL" id="HAEH01019962">
    <property type="protein sequence ID" value="SBS10039.1"/>
    <property type="molecule type" value="Transcribed_RNA"/>
</dbReference>
<feature type="non-terminal residue" evidence="1">
    <location>
        <position position="1"/>
    </location>
</feature>
<accession>A0A1A8RXK1</accession>